<dbReference type="Pfam" id="PF01370">
    <property type="entry name" value="Epimerase"/>
    <property type="match status" value="1"/>
</dbReference>
<comment type="pathway">
    <text evidence="3">Carbohydrate metabolism; galactose metabolism.</text>
</comment>
<dbReference type="PANTHER" id="PTHR43725:SF53">
    <property type="entry name" value="UDP-ARABINOSE 4-EPIMERASE 1"/>
    <property type="match status" value="1"/>
</dbReference>
<feature type="domain" description="NAD-dependent epimerase/dehydratase" evidence="12">
    <location>
        <begin position="3"/>
        <end position="251"/>
    </location>
</feature>
<keyword evidence="14" id="KW-1185">Reference proteome</keyword>
<dbReference type="EC" id="5.1.3.2" evidence="5"/>
<dbReference type="InterPro" id="IPR036291">
    <property type="entry name" value="NAD(P)-bd_dom_sf"/>
</dbReference>
<dbReference type="RefSeq" id="WP_340267200.1">
    <property type="nucleotide sequence ID" value="NZ_JBBEOG010000001.1"/>
</dbReference>
<proteinExistence type="inferred from homology"/>
<evidence type="ECO:0000256" key="6">
    <source>
        <dbReference type="ARBA" id="ARBA00018569"/>
    </source>
</evidence>
<dbReference type="EMBL" id="JBHSLD010000006">
    <property type="protein sequence ID" value="MFC5380250.1"/>
    <property type="molecule type" value="Genomic_DNA"/>
</dbReference>
<dbReference type="NCBIfam" id="TIGR01179">
    <property type="entry name" value="galE"/>
    <property type="match status" value="1"/>
</dbReference>
<evidence type="ECO:0000256" key="8">
    <source>
        <dbReference type="ARBA" id="ARBA00023235"/>
    </source>
</evidence>
<reference evidence="14" key="1">
    <citation type="journal article" date="2019" name="Int. J. Syst. Evol. Microbiol.">
        <title>The Global Catalogue of Microorganisms (GCM) 10K type strain sequencing project: providing services to taxonomists for standard genome sequencing and annotation.</title>
        <authorList>
            <consortium name="The Broad Institute Genomics Platform"/>
            <consortium name="The Broad Institute Genome Sequencing Center for Infectious Disease"/>
            <person name="Wu L."/>
            <person name="Ma J."/>
        </authorList>
    </citation>
    <scope>NUCLEOTIDE SEQUENCE [LARGE SCALE GENOMIC DNA]</scope>
    <source>
        <strain evidence="14">CCUG 43114</strain>
    </source>
</reference>
<keyword evidence="7" id="KW-0520">NAD</keyword>
<keyword evidence="8 13" id="KW-0413">Isomerase</keyword>
<evidence type="ECO:0000313" key="14">
    <source>
        <dbReference type="Proteomes" id="UP001596122"/>
    </source>
</evidence>
<dbReference type="Proteomes" id="UP001596122">
    <property type="component" value="Unassembled WGS sequence"/>
</dbReference>
<comment type="similarity">
    <text evidence="4">Belongs to the NAD(P)-dependent epimerase/dehydratase family.</text>
</comment>
<keyword evidence="9" id="KW-0119">Carbohydrate metabolism</keyword>
<comment type="cofactor">
    <cofactor evidence="2">
        <name>NAD(+)</name>
        <dbReference type="ChEBI" id="CHEBI:57540"/>
    </cofactor>
</comment>
<dbReference type="Gene3D" id="3.90.25.10">
    <property type="entry name" value="UDP-galactose 4-epimerase, domain 1"/>
    <property type="match status" value="1"/>
</dbReference>
<dbReference type="GO" id="GO:0003978">
    <property type="term" value="F:UDP-glucose 4-epimerase activity"/>
    <property type="evidence" value="ECO:0007669"/>
    <property type="project" value="UniProtKB-EC"/>
</dbReference>
<dbReference type="Gene3D" id="3.40.50.720">
    <property type="entry name" value="NAD(P)-binding Rossmann-like Domain"/>
    <property type="match status" value="1"/>
</dbReference>
<evidence type="ECO:0000313" key="13">
    <source>
        <dbReference type="EMBL" id="MFC5380250.1"/>
    </source>
</evidence>
<accession>A0ABW0GM72</accession>
<evidence type="ECO:0000256" key="1">
    <source>
        <dbReference type="ARBA" id="ARBA00000083"/>
    </source>
</evidence>
<evidence type="ECO:0000256" key="9">
    <source>
        <dbReference type="ARBA" id="ARBA00023277"/>
    </source>
</evidence>
<dbReference type="InterPro" id="IPR001509">
    <property type="entry name" value="Epimerase_deHydtase"/>
</dbReference>
<sequence>MTIAVTGAAGYIGSHVAHLLREQGAHVLAVDDMSAGIGARVDSFPLVEIDLARDEAPGVLRAAFAQHQVRAVVHLAARKAVGESVEQPARYYHQNVAGLANLLTAMQQSAVDRLVFSSSAATYGMPDVEAVDEDLDCRPINPYGETKLVGEWLVRAAARATGLRAVCLRYFNVAGAGRPELGDVVRANLIPLVLDRVEQGLPALVFGDDYPTPDGTCIRDYVHVADLADAHARALAHLEEDERPHDVLNVGTGRGASVLEVVAALAEALGREVPVEVAPRRAGDPPRLVASVDRIHDVLGWRAARDLADICASAVEAERHRAGN</sequence>
<dbReference type="SUPFAM" id="SSF51735">
    <property type="entry name" value="NAD(P)-binding Rossmann-fold domains"/>
    <property type="match status" value="1"/>
</dbReference>
<evidence type="ECO:0000256" key="11">
    <source>
        <dbReference type="ARBA" id="ARBA00033067"/>
    </source>
</evidence>
<evidence type="ECO:0000256" key="7">
    <source>
        <dbReference type="ARBA" id="ARBA00023027"/>
    </source>
</evidence>
<name>A0ABW0GM72_9MICO</name>
<gene>
    <name evidence="13" type="primary">galE</name>
    <name evidence="13" type="ORF">ACFPJ6_05560</name>
</gene>
<evidence type="ECO:0000256" key="10">
    <source>
        <dbReference type="ARBA" id="ARBA00031367"/>
    </source>
</evidence>
<evidence type="ECO:0000256" key="5">
    <source>
        <dbReference type="ARBA" id="ARBA00013189"/>
    </source>
</evidence>
<evidence type="ECO:0000256" key="3">
    <source>
        <dbReference type="ARBA" id="ARBA00004947"/>
    </source>
</evidence>
<evidence type="ECO:0000256" key="2">
    <source>
        <dbReference type="ARBA" id="ARBA00001911"/>
    </source>
</evidence>
<evidence type="ECO:0000256" key="4">
    <source>
        <dbReference type="ARBA" id="ARBA00007637"/>
    </source>
</evidence>
<protein>
    <recommendedName>
        <fullName evidence="6">UDP-glucose 4-epimerase</fullName>
        <ecNumber evidence="5">5.1.3.2</ecNumber>
    </recommendedName>
    <alternativeName>
        <fullName evidence="11">Galactowaldenase</fullName>
    </alternativeName>
    <alternativeName>
        <fullName evidence="10">UDP-galactose 4-epimerase</fullName>
    </alternativeName>
</protein>
<organism evidence="13 14">
    <name type="scientific">Aquipuribacter nitratireducens</name>
    <dbReference type="NCBI Taxonomy" id="650104"/>
    <lineage>
        <taxon>Bacteria</taxon>
        <taxon>Bacillati</taxon>
        <taxon>Actinomycetota</taxon>
        <taxon>Actinomycetes</taxon>
        <taxon>Micrococcales</taxon>
        <taxon>Intrasporangiaceae</taxon>
        <taxon>Aquipuribacter</taxon>
    </lineage>
</organism>
<dbReference type="PANTHER" id="PTHR43725">
    <property type="entry name" value="UDP-GLUCOSE 4-EPIMERASE"/>
    <property type="match status" value="1"/>
</dbReference>
<dbReference type="InterPro" id="IPR005886">
    <property type="entry name" value="UDP_G4E"/>
</dbReference>
<comment type="caution">
    <text evidence="13">The sequence shown here is derived from an EMBL/GenBank/DDBJ whole genome shotgun (WGS) entry which is preliminary data.</text>
</comment>
<comment type="catalytic activity">
    <reaction evidence="1">
        <text>UDP-alpha-D-glucose = UDP-alpha-D-galactose</text>
        <dbReference type="Rhea" id="RHEA:22168"/>
        <dbReference type="ChEBI" id="CHEBI:58885"/>
        <dbReference type="ChEBI" id="CHEBI:66914"/>
        <dbReference type="EC" id="5.1.3.2"/>
    </reaction>
</comment>
<evidence type="ECO:0000259" key="12">
    <source>
        <dbReference type="Pfam" id="PF01370"/>
    </source>
</evidence>